<dbReference type="OrthoDB" id="418757at2759"/>
<feature type="signal peptide" evidence="1">
    <location>
        <begin position="1"/>
        <end position="22"/>
    </location>
</feature>
<protein>
    <recommendedName>
        <fullName evidence="4">Mitochondrial protein</fullName>
    </recommendedName>
</protein>
<accession>A0A1Q3CFJ9</accession>
<keyword evidence="3" id="KW-1185">Reference proteome</keyword>
<evidence type="ECO:0000256" key="1">
    <source>
        <dbReference type="SAM" id="SignalP"/>
    </source>
</evidence>
<dbReference type="Proteomes" id="UP000187406">
    <property type="component" value="Unassembled WGS sequence"/>
</dbReference>
<evidence type="ECO:0000313" key="3">
    <source>
        <dbReference type="Proteomes" id="UP000187406"/>
    </source>
</evidence>
<organism evidence="2 3">
    <name type="scientific">Cephalotus follicularis</name>
    <name type="common">Albany pitcher plant</name>
    <dbReference type="NCBI Taxonomy" id="3775"/>
    <lineage>
        <taxon>Eukaryota</taxon>
        <taxon>Viridiplantae</taxon>
        <taxon>Streptophyta</taxon>
        <taxon>Embryophyta</taxon>
        <taxon>Tracheophyta</taxon>
        <taxon>Spermatophyta</taxon>
        <taxon>Magnoliopsida</taxon>
        <taxon>eudicotyledons</taxon>
        <taxon>Gunneridae</taxon>
        <taxon>Pentapetalae</taxon>
        <taxon>rosids</taxon>
        <taxon>fabids</taxon>
        <taxon>Oxalidales</taxon>
        <taxon>Cephalotaceae</taxon>
        <taxon>Cephalotus</taxon>
    </lineage>
</organism>
<proteinExistence type="predicted"/>
<dbReference type="EMBL" id="BDDD01001878">
    <property type="protein sequence ID" value="GAV78902.1"/>
    <property type="molecule type" value="Genomic_DNA"/>
</dbReference>
<sequence length="126" mass="14086">MIGSLLYLTASIPDILFSVCLCAHFQSDPEESHLFAVKMIFKYPAYTPTFGLWSSQNSYFKLHAYSDAAFGGYKINRKSTSGSFQFLGNMLISLYSKKQNSVVLSTTEAEYIATGSCCAQVLWMMQ</sequence>
<evidence type="ECO:0008006" key="4">
    <source>
        <dbReference type="Google" id="ProtNLM"/>
    </source>
</evidence>
<name>A0A1Q3CFJ9_CEPFO</name>
<comment type="caution">
    <text evidence="2">The sequence shown here is derived from an EMBL/GenBank/DDBJ whole genome shotgun (WGS) entry which is preliminary data.</text>
</comment>
<keyword evidence="1" id="KW-0732">Signal</keyword>
<reference evidence="3" key="1">
    <citation type="submission" date="2016-04" db="EMBL/GenBank/DDBJ databases">
        <title>Cephalotus genome sequencing.</title>
        <authorList>
            <person name="Fukushima K."/>
            <person name="Hasebe M."/>
            <person name="Fang X."/>
        </authorList>
    </citation>
    <scope>NUCLEOTIDE SEQUENCE [LARGE SCALE GENOMIC DNA]</scope>
    <source>
        <strain evidence="3">cv. St1</strain>
    </source>
</reference>
<dbReference type="PANTHER" id="PTHR11439">
    <property type="entry name" value="GAG-POL-RELATED RETROTRANSPOSON"/>
    <property type="match status" value="1"/>
</dbReference>
<dbReference type="InParanoid" id="A0A1Q3CFJ9"/>
<gene>
    <name evidence="2" type="ORF">CFOL_v3_22367</name>
</gene>
<dbReference type="PANTHER" id="PTHR11439:SF442">
    <property type="entry name" value="CYSTEINE-RICH RLK (RECEPTOR-LIKE PROTEIN KINASE) 8"/>
    <property type="match status" value="1"/>
</dbReference>
<dbReference type="AlphaFoldDB" id="A0A1Q3CFJ9"/>
<dbReference type="CDD" id="cd09272">
    <property type="entry name" value="RNase_HI_RT_Ty1"/>
    <property type="match status" value="1"/>
</dbReference>
<feature type="chain" id="PRO_5012998634" description="Mitochondrial protein" evidence="1">
    <location>
        <begin position="23"/>
        <end position="126"/>
    </location>
</feature>
<evidence type="ECO:0000313" key="2">
    <source>
        <dbReference type="EMBL" id="GAV78902.1"/>
    </source>
</evidence>